<dbReference type="RefSeq" id="WP_247345397.1">
    <property type="nucleotide sequence ID" value="NZ_CP095550.1"/>
</dbReference>
<dbReference type="Proteomes" id="UP001597318">
    <property type="component" value="Unassembled WGS sequence"/>
</dbReference>
<dbReference type="Gene3D" id="3.30.70.1440">
    <property type="entry name" value="Multidrug efflux transporter AcrB pore domain"/>
    <property type="match status" value="1"/>
</dbReference>
<evidence type="ECO:0000313" key="3">
    <source>
        <dbReference type="Proteomes" id="UP001597318"/>
    </source>
</evidence>
<feature type="transmembrane region" description="Helical" evidence="1">
    <location>
        <begin position="356"/>
        <end position="375"/>
    </location>
</feature>
<reference evidence="3" key="1">
    <citation type="journal article" date="2019" name="Int. J. Syst. Evol. Microbiol.">
        <title>The Global Catalogue of Microorganisms (GCM) 10K type strain sequencing project: providing services to taxonomists for standard genome sequencing and annotation.</title>
        <authorList>
            <consortium name="The Broad Institute Genomics Platform"/>
            <consortium name="The Broad Institute Genome Sequencing Center for Infectious Disease"/>
            <person name="Wu L."/>
            <person name="Ma J."/>
        </authorList>
    </citation>
    <scope>NUCLEOTIDE SEQUENCE [LARGE SCALE GENOMIC DNA]</scope>
    <source>
        <strain evidence="3">CGMCC 1.15474</strain>
    </source>
</reference>
<feature type="transmembrane region" description="Helical" evidence="1">
    <location>
        <begin position="461"/>
        <end position="483"/>
    </location>
</feature>
<organism evidence="2 3">
    <name type="scientific">Metabacillus endolithicus</name>
    <dbReference type="NCBI Taxonomy" id="1535204"/>
    <lineage>
        <taxon>Bacteria</taxon>
        <taxon>Bacillati</taxon>
        <taxon>Bacillota</taxon>
        <taxon>Bacilli</taxon>
        <taxon>Bacillales</taxon>
        <taxon>Bacillaceae</taxon>
        <taxon>Metabacillus</taxon>
    </lineage>
</organism>
<dbReference type="Gene3D" id="3.30.70.1430">
    <property type="entry name" value="Multidrug efflux transporter AcrB pore domain"/>
    <property type="match status" value="2"/>
</dbReference>
<keyword evidence="1" id="KW-0472">Membrane</keyword>
<proteinExistence type="predicted"/>
<dbReference type="EMBL" id="JBHUIK010000005">
    <property type="protein sequence ID" value="MFD2215798.1"/>
    <property type="molecule type" value="Genomic_DNA"/>
</dbReference>
<feature type="transmembrane region" description="Helical" evidence="1">
    <location>
        <begin position="330"/>
        <end position="349"/>
    </location>
</feature>
<protein>
    <submittedName>
        <fullName evidence="2">Efflux RND transporter permease subunit</fullName>
    </submittedName>
</protein>
<keyword evidence="1" id="KW-0812">Transmembrane</keyword>
<gene>
    <name evidence="2" type="ORF">ACFSKK_19115</name>
</gene>
<comment type="caution">
    <text evidence="2">The sequence shown here is derived from an EMBL/GenBank/DDBJ whole genome shotgun (WGS) entry which is preliminary data.</text>
</comment>
<feature type="transmembrane region" description="Helical" evidence="1">
    <location>
        <begin position="428"/>
        <end position="449"/>
    </location>
</feature>
<keyword evidence="3" id="KW-1185">Reference proteome</keyword>
<feature type="transmembrane region" description="Helical" evidence="1">
    <location>
        <begin position="913"/>
        <end position="937"/>
    </location>
</feature>
<keyword evidence="1" id="KW-1133">Transmembrane helix</keyword>
<evidence type="ECO:0000313" key="2">
    <source>
        <dbReference type="EMBL" id="MFD2215798.1"/>
    </source>
</evidence>
<dbReference type="Gene3D" id="1.20.1640.10">
    <property type="entry name" value="Multidrug efflux transporter AcrB transmembrane domain"/>
    <property type="match status" value="2"/>
</dbReference>
<name>A0ABW5C4F6_9BACI</name>
<dbReference type="Pfam" id="PF00873">
    <property type="entry name" value="ACR_tran"/>
    <property type="match status" value="1"/>
</dbReference>
<evidence type="ECO:0000256" key="1">
    <source>
        <dbReference type="SAM" id="Phobius"/>
    </source>
</evidence>
<dbReference type="PRINTS" id="PR00702">
    <property type="entry name" value="ACRIFLAVINRP"/>
</dbReference>
<feature type="transmembrane region" description="Helical" evidence="1">
    <location>
        <begin position="886"/>
        <end position="907"/>
    </location>
</feature>
<dbReference type="SUPFAM" id="SSF82714">
    <property type="entry name" value="Multidrug efflux transporter AcrB TolC docking domain, DN and DC subdomains"/>
    <property type="match status" value="1"/>
</dbReference>
<feature type="transmembrane region" description="Helical" evidence="1">
    <location>
        <begin position="381"/>
        <end position="401"/>
    </location>
</feature>
<dbReference type="Gene3D" id="3.30.2090.10">
    <property type="entry name" value="Multidrug efflux transporter AcrB TolC docking domain, DN and DC subdomains"/>
    <property type="match status" value="2"/>
</dbReference>
<dbReference type="InterPro" id="IPR027463">
    <property type="entry name" value="AcrB_DN_DC_subdom"/>
</dbReference>
<feature type="transmembrane region" description="Helical" evidence="1">
    <location>
        <begin position="858"/>
        <end position="879"/>
    </location>
</feature>
<dbReference type="SUPFAM" id="SSF82866">
    <property type="entry name" value="Multidrug efflux transporter AcrB transmembrane domain"/>
    <property type="match status" value="2"/>
</dbReference>
<dbReference type="SUPFAM" id="SSF82693">
    <property type="entry name" value="Multidrug efflux transporter AcrB pore domain, PN1, PN2, PC1 and PC2 subdomains"/>
    <property type="match status" value="3"/>
</dbReference>
<accession>A0ABW5C4F6</accession>
<dbReference type="Gene3D" id="3.30.70.1320">
    <property type="entry name" value="Multidrug efflux transporter AcrB pore domain like"/>
    <property type="match status" value="1"/>
</dbReference>
<dbReference type="PANTHER" id="PTHR32063">
    <property type="match status" value="1"/>
</dbReference>
<feature type="transmembrane region" description="Helical" evidence="1">
    <location>
        <begin position="985"/>
        <end position="1014"/>
    </location>
</feature>
<sequence>MFNSLIKRPKVTLTFIVLFILVGALTALQLPKREIPEISVNVATITTIFPGAEPELVERTVTNPLEEELEGIKGIAEFSSVSGAGVSTIVLELSDNEDRNQVLSQVRQAVSDTSQTFPENVLKSEVNSDIQTGTLSSYHLLSDDRELLQNQRELLLGWQKELEKIEGVRKVSFKGIVEDEYMLTLDQDKLGDYSLIFPDVINAINNELEITPLGSKEINGENKQLLLEHIKTVEEVEKIFLKVDEKGNDILIGDVGELKLVPSEKPKIVNYNNTPAVSMTVLQEEGVDIPSLHETVDEKVKKLANDLPENITLDTYYTQNTIVGKIFKDLGLSFLISIAVVVLVTLLGLNVSSAFLVAIAIPASIALGLIPLPYMNVDLNQISIIGMIIALGILVDDAIVVNDNIRRRYKLGDGPLQGALQGTKEVRVSVITSTLAIVFTFLPLTFIGGSNGAFIRALPSVLITTIIGSTIIALTLVPIFLMWNQKRLVKKATIKKQKDGLLGKPLEGLAAFYSNKILKKVVKYPMRIGLTVLVFCTFVYGLVPFIPVVFFPSADREEVTVTVTLPPEKTIEQTEDFLEEMQEYMKKEDSAIYESTIFAGTGEPGMFGSVISNPGENNGQIVLRVDKESQSAAETIDKWQDSLRERYPEAIISMATIEAGPPVGAPIAITVSGSDIKELTDTVDEMKGKISKIDGSGAVIDDVGQSRPTIVYEPIRNKMQEHGITSNEISQQIRLITDGVPMGSYDDGTTSRDFTIKVSGNRDESDINLEEIRLPSNTMSQQGPPVLVPLSELVAVEEGQEIQSVPHSNGERTITIRTYPTDDKKSDVESEIKTLAEQYTSDSINVSVGGESSARSDFFVEVGKLFIIVVFLIYILMVVQFNSLRIPLLIMSSVYLAISGAVIGLFLTQTGLGFMAMMGIVSLAGIVVRNATVFIEFMEQRLQEGATLLEAVVESGEARLRPVVLTAVTSMGALLPIAFSGDVLFTPLAISIISGIFFSTIFTLLFVPAFYTVIKRKKVKQIQE</sequence>
<dbReference type="InterPro" id="IPR001036">
    <property type="entry name" value="Acrflvin-R"/>
</dbReference>
<feature type="transmembrane region" description="Helical" evidence="1">
    <location>
        <begin position="528"/>
        <end position="551"/>
    </location>
</feature>
<feature type="transmembrane region" description="Helical" evidence="1">
    <location>
        <begin position="958"/>
        <end position="979"/>
    </location>
</feature>
<dbReference type="PANTHER" id="PTHR32063:SF18">
    <property type="entry name" value="CATION EFFLUX SYSTEM PROTEIN"/>
    <property type="match status" value="1"/>
</dbReference>